<accession>A0ACD5TBK1</accession>
<organism evidence="1 2">
    <name type="scientific">Avena sativa</name>
    <name type="common">Oat</name>
    <dbReference type="NCBI Taxonomy" id="4498"/>
    <lineage>
        <taxon>Eukaryota</taxon>
        <taxon>Viridiplantae</taxon>
        <taxon>Streptophyta</taxon>
        <taxon>Embryophyta</taxon>
        <taxon>Tracheophyta</taxon>
        <taxon>Spermatophyta</taxon>
        <taxon>Magnoliopsida</taxon>
        <taxon>Liliopsida</taxon>
        <taxon>Poales</taxon>
        <taxon>Poaceae</taxon>
        <taxon>BOP clade</taxon>
        <taxon>Pooideae</taxon>
        <taxon>Poodae</taxon>
        <taxon>Poeae</taxon>
        <taxon>Poeae Chloroplast Group 1 (Aveneae type)</taxon>
        <taxon>Aveninae</taxon>
        <taxon>Avena</taxon>
    </lineage>
</organism>
<reference evidence="1" key="2">
    <citation type="submission" date="2025-09" db="UniProtKB">
        <authorList>
            <consortium name="EnsemblPlants"/>
        </authorList>
    </citation>
    <scope>IDENTIFICATION</scope>
</reference>
<sequence>MYFWRKHTYKTSKQVSHYNCILSMGKHANIVFAPALVSLLLVMCFAIHVHCRIIDDMSNEKINLPGGLCAYRKDEPTCKNDSDCYCCLIDSLCYYSMDSCDLACKDPPSSAAATPAHPPLSSRNFLLL</sequence>
<keyword evidence="2" id="KW-1185">Reference proteome</keyword>
<evidence type="ECO:0000313" key="1">
    <source>
        <dbReference type="EnsemblPlants" id="AVESA.00010b.r2.1AG0025050.1.CDS"/>
    </source>
</evidence>
<dbReference type="Proteomes" id="UP001732700">
    <property type="component" value="Chromosome 1A"/>
</dbReference>
<reference evidence="1" key="1">
    <citation type="submission" date="2021-05" db="EMBL/GenBank/DDBJ databases">
        <authorList>
            <person name="Scholz U."/>
            <person name="Mascher M."/>
            <person name="Fiebig A."/>
        </authorList>
    </citation>
    <scope>NUCLEOTIDE SEQUENCE [LARGE SCALE GENOMIC DNA]</scope>
</reference>
<protein>
    <submittedName>
        <fullName evidence="1">Uncharacterized protein</fullName>
    </submittedName>
</protein>
<name>A0ACD5TBK1_AVESA</name>
<dbReference type="EnsemblPlants" id="AVESA.00010b.r2.1AG0025050.1">
    <property type="protein sequence ID" value="AVESA.00010b.r2.1AG0025050.1.CDS"/>
    <property type="gene ID" value="AVESA.00010b.r2.1AG0025050"/>
</dbReference>
<proteinExistence type="predicted"/>
<evidence type="ECO:0000313" key="2">
    <source>
        <dbReference type="Proteomes" id="UP001732700"/>
    </source>
</evidence>